<dbReference type="HAMAP" id="MF_00022">
    <property type="entry name" value="Glu_tRNA_synth_type1"/>
    <property type="match status" value="1"/>
</dbReference>
<keyword evidence="6 8" id="KW-0648">Protein biosynthesis</keyword>
<dbReference type="CDD" id="cd00808">
    <property type="entry name" value="GluRS_core"/>
    <property type="match status" value="1"/>
</dbReference>
<reference evidence="11 12" key="1">
    <citation type="submission" date="2019-04" db="EMBL/GenBank/DDBJ databases">
        <authorList>
            <person name="Liu A."/>
        </authorList>
    </citation>
    <scope>NUCLEOTIDE SEQUENCE [LARGE SCALE GENOMIC DNA]</scope>
    <source>
        <strain evidence="11 12">RZ03</strain>
    </source>
</reference>
<evidence type="ECO:0000256" key="2">
    <source>
        <dbReference type="ARBA" id="ARBA00022490"/>
    </source>
</evidence>
<evidence type="ECO:0000313" key="12">
    <source>
        <dbReference type="Proteomes" id="UP000307602"/>
    </source>
</evidence>
<dbReference type="Pfam" id="PF00749">
    <property type="entry name" value="tRNA-synt_1c"/>
    <property type="match status" value="1"/>
</dbReference>
<dbReference type="OrthoDB" id="9807503at2"/>
<dbReference type="GO" id="GO:0005829">
    <property type="term" value="C:cytosol"/>
    <property type="evidence" value="ECO:0007669"/>
    <property type="project" value="TreeGrafter"/>
</dbReference>
<dbReference type="InterPro" id="IPR049940">
    <property type="entry name" value="GluQ/Sye"/>
</dbReference>
<dbReference type="FunFam" id="3.40.50.620:FF:000127">
    <property type="entry name" value="Glutamate--tRNA ligase"/>
    <property type="match status" value="1"/>
</dbReference>
<dbReference type="Gene3D" id="1.10.10.350">
    <property type="match status" value="1"/>
</dbReference>
<evidence type="ECO:0000256" key="7">
    <source>
        <dbReference type="ARBA" id="ARBA00023146"/>
    </source>
</evidence>
<dbReference type="Proteomes" id="UP000307602">
    <property type="component" value="Unassembled WGS sequence"/>
</dbReference>
<dbReference type="PROSITE" id="PS00178">
    <property type="entry name" value="AA_TRNA_LIGASE_I"/>
    <property type="match status" value="1"/>
</dbReference>
<feature type="domain" description="Glutamyl/glutaminyl-tRNA synthetase class Ib catalytic" evidence="9">
    <location>
        <begin position="4"/>
        <end position="354"/>
    </location>
</feature>
<feature type="domain" description="Aminoacyl-tRNA synthetase class I anticodon-binding" evidence="10">
    <location>
        <begin position="404"/>
        <end position="532"/>
    </location>
</feature>
<organism evidence="11 12">
    <name type="scientific">Flavivirga rizhaonensis</name>
    <dbReference type="NCBI Taxonomy" id="2559571"/>
    <lineage>
        <taxon>Bacteria</taxon>
        <taxon>Pseudomonadati</taxon>
        <taxon>Bacteroidota</taxon>
        <taxon>Flavobacteriia</taxon>
        <taxon>Flavobacteriales</taxon>
        <taxon>Flavobacteriaceae</taxon>
        <taxon>Flavivirga</taxon>
    </lineage>
</organism>
<dbReference type="SUPFAM" id="SSF48163">
    <property type="entry name" value="An anticodon-binding domain of class I aminoacyl-tRNA synthetases"/>
    <property type="match status" value="1"/>
</dbReference>
<dbReference type="InterPro" id="IPR001412">
    <property type="entry name" value="aa-tRNA-synth_I_CS"/>
</dbReference>
<dbReference type="Gene3D" id="3.90.800.10">
    <property type="entry name" value="Glutamyl-tRNA Synthetase, Domain 3"/>
    <property type="match status" value="1"/>
</dbReference>
<dbReference type="SUPFAM" id="SSF52374">
    <property type="entry name" value="Nucleotidylyl transferase"/>
    <property type="match status" value="1"/>
</dbReference>
<dbReference type="Pfam" id="PF19269">
    <property type="entry name" value="Anticodon_2"/>
    <property type="match status" value="1"/>
</dbReference>
<feature type="binding site" evidence="8">
    <location>
        <position position="271"/>
    </location>
    <ligand>
        <name>ATP</name>
        <dbReference type="ChEBI" id="CHEBI:30616"/>
    </ligand>
</feature>
<comment type="caution">
    <text evidence="8">Lacks conserved residue(s) required for the propagation of feature annotation.</text>
</comment>
<evidence type="ECO:0000256" key="3">
    <source>
        <dbReference type="ARBA" id="ARBA00022598"/>
    </source>
</evidence>
<comment type="caution">
    <text evidence="11">The sequence shown here is derived from an EMBL/GenBank/DDBJ whole genome shotgun (WGS) entry which is preliminary data.</text>
</comment>
<dbReference type="GO" id="GO:0004818">
    <property type="term" value="F:glutamate-tRNA ligase activity"/>
    <property type="evidence" value="ECO:0007669"/>
    <property type="project" value="UniProtKB-UniRule"/>
</dbReference>
<keyword evidence="7 8" id="KW-0030">Aminoacyl-tRNA synthetase</keyword>
<dbReference type="EMBL" id="SRSO01000035">
    <property type="protein sequence ID" value="TGV00770.1"/>
    <property type="molecule type" value="Genomic_DNA"/>
</dbReference>
<dbReference type="GO" id="GO:0000049">
    <property type="term" value="F:tRNA binding"/>
    <property type="evidence" value="ECO:0007669"/>
    <property type="project" value="InterPro"/>
</dbReference>
<dbReference type="PRINTS" id="PR00987">
    <property type="entry name" value="TRNASYNTHGLU"/>
</dbReference>
<dbReference type="InterPro" id="IPR004527">
    <property type="entry name" value="Glu-tRNA-ligase_bac/mito"/>
</dbReference>
<keyword evidence="3 8" id="KW-0436">Ligase</keyword>
<dbReference type="GO" id="GO:0008270">
    <property type="term" value="F:zinc ion binding"/>
    <property type="evidence" value="ECO:0007669"/>
    <property type="project" value="InterPro"/>
</dbReference>
<evidence type="ECO:0000256" key="1">
    <source>
        <dbReference type="ARBA" id="ARBA00007894"/>
    </source>
</evidence>
<evidence type="ECO:0000256" key="6">
    <source>
        <dbReference type="ARBA" id="ARBA00022917"/>
    </source>
</evidence>
<dbReference type="InterPro" id="IPR000924">
    <property type="entry name" value="Glu/Gln-tRNA-synth"/>
</dbReference>
<comment type="similarity">
    <text evidence="1 8">Belongs to the class-I aminoacyl-tRNA synthetase family. Glutamate--tRNA ligase type 1 subfamily.</text>
</comment>
<evidence type="ECO:0000259" key="9">
    <source>
        <dbReference type="Pfam" id="PF00749"/>
    </source>
</evidence>
<keyword evidence="5 8" id="KW-0067">ATP-binding</keyword>
<dbReference type="AlphaFoldDB" id="A0A4S1DRZ9"/>
<dbReference type="InterPro" id="IPR020751">
    <property type="entry name" value="aa-tRNA-synth_I_codon-bd_sub2"/>
</dbReference>
<comment type="function">
    <text evidence="8">Catalyzes the attachment of glutamate to tRNA(Glu) in a two-step reaction: glutamate is first activated by ATP to form Glu-AMP and then transferred to the acceptor end of tRNA(Glu).</text>
</comment>
<keyword evidence="4 8" id="KW-0547">Nucleotide-binding</keyword>
<dbReference type="Gene3D" id="3.40.50.620">
    <property type="entry name" value="HUPs"/>
    <property type="match status" value="1"/>
</dbReference>
<feature type="short sequence motif" description="'KMSKS' region" evidence="8">
    <location>
        <begin position="268"/>
        <end position="272"/>
    </location>
</feature>
<feature type="short sequence motif" description="'HIGH' region" evidence="8">
    <location>
        <begin position="11"/>
        <end position="21"/>
    </location>
</feature>
<dbReference type="PANTHER" id="PTHR43311:SF2">
    <property type="entry name" value="GLUTAMATE--TRNA LIGASE, MITOCHONDRIAL-RELATED"/>
    <property type="match status" value="1"/>
</dbReference>
<evidence type="ECO:0000256" key="8">
    <source>
        <dbReference type="HAMAP-Rule" id="MF_00022"/>
    </source>
</evidence>
<gene>
    <name evidence="8" type="primary">gltX</name>
    <name evidence="11" type="ORF">EM932_18460</name>
</gene>
<dbReference type="InterPro" id="IPR045462">
    <property type="entry name" value="aa-tRNA-synth_I_cd-bd"/>
</dbReference>
<dbReference type="InterPro" id="IPR020058">
    <property type="entry name" value="Glu/Gln-tRNA-synth_Ib_cat-dom"/>
</dbReference>
<name>A0A4S1DRZ9_9FLAO</name>
<dbReference type="InterPro" id="IPR008925">
    <property type="entry name" value="aa_tRNA-synth_I_cd-bd_sf"/>
</dbReference>
<dbReference type="InterPro" id="IPR020061">
    <property type="entry name" value="Glu_tRNA_lig_a-bdl"/>
</dbReference>
<keyword evidence="12" id="KW-1185">Reference proteome</keyword>
<accession>A0A4S1DRZ9</accession>
<dbReference type="Gene3D" id="1.10.1160.10">
    <property type="entry name" value="Glutamyl-trna Synthetase, Domain 2"/>
    <property type="match status" value="1"/>
</dbReference>
<comment type="catalytic activity">
    <reaction evidence="8">
        <text>tRNA(Glu) + L-glutamate + ATP = L-glutamyl-tRNA(Glu) + AMP + diphosphate</text>
        <dbReference type="Rhea" id="RHEA:23540"/>
        <dbReference type="Rhea" id="RHEA-COMP:9663"/>
        <dbReference type="Rhea" id="RHEA-COMP:9680"/>
        <dbReference type="ChEBI" id="CHEBI:29985"/>
        <dbReference type="ChEBI" id="CHEBI:30616"/>
        <dbReference type="ChEBI" id="CHEBI:33019"/>
        <dbReference type="ChEBI" id="CHEBI:78442"/>
        <dbReference type="ChEBI" id="CHEBI:78520"/>
        <dbReference type="ChEBI" id="CHEBI:456215"/>
        <dbReference type="EC" id="6.1.1.17"/>
    </reaction>
</comment>
<dbReference type="InterPro" id="IPR014729">
    <property type="entry name" value="Rossmann-like_a/b/a_fold"/>
</dbReference>
<comment type="subcellular location">
    <subcellularLocation>
        <location evidence="8">Cytoplasm</location>
    </subcellularLocation>
</comment>
<comment type="subunit">
    <text evidence="8">Monomer.</text>
</comment>
<dbReference type="NCBIfam" id="TIGR00464">
    <property type="entry name" value="gltX_bact"/>
    <property type="match status" value="1"/>
</dbReference>
<sequence length="535" mass="60802">MTKNVRVRFAPSPTGPLHIGGVRTALFNYLFAKKHHGTFVLRIEDTDQNRYVEGAEKYIVDALNWCGMPYDEGPTSTALSTDSKNETFGPYRQSERKHLYKQYADELIASGNAYYAFDTAETLDFHRKDHEAKGKTFIYNWHNRLKLSNSLSLSAEEVKAKLNAGDAYVIRFKSPQDETLHLIDSIRGDIKIDTNILDDKVLFKSDGMPTYHLANIVDDHLMEITHVIRGEEWLPSLALHYQLYKAFGWDAPEFAHLPLILKPTGKGKLSKRDGDKLGFPVFPLEWKDPKSNDISRGYKEDGYFPEAMVNFLAFLGWNPGTEQEIFNLDELIEAFDLSRVNKSGARFDPDKIKWFNHYYMQTQNDDVLAELFKPIVDEKLNATSSTSTSLSTGSVERSHQDEISPSSRNDIALVVGLIKERATFISDFWNLSHFFFIAPKAYDEKASKKAFKEGTKELMLELVSIINTVEDFSVENLQTKIKGWITDNDIGFGKVMMPLRLALVGALQGPDVFDIMYMIGKKESIKRIEAAIASL</sequence>
<dbReference type="GO" id="GO:0006424">
    <property type="term" value="P:glutamyl-tRNA aminoacylation"/>
    <property type="evidence" value="ECO:0007669"/>
    <property type="project" value="UniProtKB-UniRule"/>
</dbReference>
<dbReference type="EC" id="6.1.1.17" evidence="8"/>
<dbReference type="InterPro" id="IPR033910">
    <property type="entry name" value="GluRS_core"/>
</dbReference>
<proteinExistence type="inferred from homology"/>
<keyword evidence="2 8" id="KW-0963">Cytoplasm</keyword>
<evidence type="ECO:0000259" key="10">
    <source>
        <dbReference type="Pfam" id="PF19269"/>
    </source>
</evidence>
<evidence type="ECO:0000256" key="4">
    <source>
        <dbReference type="ARBA" id="ARBA00022741"/>
    </source>
</evidence>
<evidence type="ECO:0000256" key="5">
    <source>
        <dbReference type="ARBA" id="ARBA00022840"/>
    </source>
</evidence>
<evidence type="ECO:0000313" key="11">
    <source>
        <dbReference type="EMBL" id="TGV00770.1"/>
    </source>
</evidence>
<protein>
    <recommendedName>
        <fullName evidence="8">Glutamate--tRNA ligase</fullName>
        <ecNumber evidence="8">6.1.1.17</ecNumber>
    </recommendedName>
    <alternativeName>
        <fullName evidence="8">Glutamyl-tRNA synthetase</fullName>
        <shortName evidence="8">GluRS</shortName>
    </alternativeName>
</protein>
<dbReference type="PANTHER" id="PTHR43311">
    <property type="entry name" value="GLUTAMATE--TRNA LIGASE"/>
    <property type="match status" value="1"/>
</dbReference>
<dbReference type="GO" id="GO:0005524">
    <property type="term" value="F:ATP binding"/>
    <property type="evidence" value="ECO:0007669"/>
    <property type="project" value="UniProtKB-UniRule"/>
</dbReference>
<dbReference type="RefSeq" id="WP_135878686.1">
    <property type="nucleotide sequence ID" value="NZ_SRSO01000035.1"/>
</dbReference>